<dbReference type="GeneID" id="56589182"/>
<reference evidence="1 2" key="1">
    <citation type="submission" date="2016-04" db="EMBL/GenBank/DDBJ databases">
        <authorList>
            <consortium name="Pathogen Informatics"/>
        </authorList>
    </citation>
    <scope>NUCLEOTIDE SEQUENCE [LARGE SCALE GENOMIC DNA]</scope>
    <source>
        <strain evidence="1 2">H044680328</strain>
    </source>
</reference>
<keyword evidence="2" id="KW-1185">Reference proteome</keyword>
<dbReference type="AlphaFoldDB" id="A0A157R366"/>
<proteinExistence type="predicted"/>
<name>A0A157R366_9BORD</name>
<dbReference type="OrthoDB" id="8637533at2"/>
<gene>
    <name evidence="1" type="ORF">SAMEA3906487_03583</name>
</gene>
<evidence type="ECO:0000313" key="1">
    <source>
        <dbReference type="EMBL" id="SAI73252.1"/>
    </source>
</evidence>
<organism evidence="1 2">
    <name type="scientific">Bordetella trematum</name>
    <dbReference type="NCBI Taxonomy" id="123899"/>
    <lineage>
        <taxon>Bacteria</taxon>
        <taxon>Pseudomonadati</taxon>
        <taxon>Pseudomonadota</taxon>
        <taxon>Betaproteobacteria</taxon>
        <taxon>Burkholderiales</taxon>
        <taxon>Alcaligenaceae</taxon>
        <taxon>Bordetella</taxon>
    </lineage>
</organism>
<dbReference type="RefSeq" id="WP_051348224.1">
    <property type="nucleotide sequence ID" value="NZ_CP016340.1"/>
</dbReference>
<dbReference type="KEGG" id="btrm:SAMEA390648703583"/>
<dbReference type="STRING" id="123899.SAMEA3906487_03583"/>
<dbReference type="Proteomes" id="UP000076825">
    <property type="component" value="Chromosome 1"/>
</dbReference>
<protein>
    <submittedName>
        <fullName evidence="1">Uncharacterized protein</fullName>
    </submittedName>
</protein>
<dbReference type="PATRIC" id="fig|123899.6.peg.3584"/>
<sequence length="70" mass="7732">MMARHHFRPGELAQWLEKIARQEAATQVPPDAIEALILLRCLTRAADGTLSITEKGKLALHMEAAKQQGV</sequence>
<accession>A0A157R366</accession>
<dbReference type="EMBL" id="LT546645">
    <property type="protein sequence ID" value="SAI73252.1"/>
    <property type="molecule type" value="Genomic_DNA"/>
</dbReference>
<evidence type="ECO:0000313" key="2">
    <source>
        <dbReference type="Proteomes" id="UP000076825"/>
    </source>
</evidence>